<dbReference type="InterPro" id="IPR003779">
    <property type="entry name" value="CMD-like"/>
</dbReference>
<organism evidence="2 3">
    <name type="scientific">Pyramidobacter piscolens W5455</name>
    <dbReference type="NCBI Taxonomy" id="352165"/>
    <lineage>
        <taxon>Bacteria</taxon>
        <taxon>Thermotogati</taxon>
        <taxon>Synergistota</taxon>
        <taxon>Synergistia</taxon>
        <taxon>Synergistales</taxon>
        <taxon>Dethiosulfovibrionaceae</taxon>
        <taxon>Pyramidobacter</taxon>
    </lineage>
</organism>
<name>A0ABM9ZSW0_9BACT</name>
<dbReference type="RefSeq" id="WP_009165613.1">
    <property type="nucleotide sequence ID" value="NZ_ADFP01000104.1"/>
</dbReference>
<dbReference type="Proteomes" id="UP000006462">
    <property type="component" value="Unassembled WGS sequence"/>
</dbReference>
<feature type="domain" description="Carboxymuconolactone decarboxylase-like" evidence="1">
    <location>
        <begin position="34"/>
        <end position="112"/>
    </location>
</feature>
<comment type="caution">
    <text evidence="2">The sequence shown here is derived from an EMBL/GenBank/DDBJ whole genome shotgun (WGS) entry which is preliminary data.</text>
</comment>
<accession>A0ABM9ZSW0</accession>
<proteinExistence type="predicted"/>
<dbReference type="EMBL" id="ADFP01000104">
    <property type="protein sequence ID" value="EFB89940.1"/>
    <property type="molecule type" value="Genomic_DNA"/>
</dbReference>
<dbReference type="PANTHER" id="PTHR33930:SF2">
    <property type="entry name" value="BLR3452 PROTEIN"/>
    <property type="match status" value="1"/>
</dbReference>
<dbReference type="Pfam" id="PF02627">
    <property type="entry name" value="CMD"/>
    <property type="match status" value="1"/>
</dbReference>
<dbReference type="GeneID" id="90987496"/>
<evidence type="ECO:0000259" key="1">
    <source>
        <dbReference type="Pfam" id="PF02627"/>
    </source>
</evidence>
<sequence>MSEKNAAAVKSQIDYKNAARQAALRGKKLREAAPEATQAFSALGAAALKDGALSLKTKELIALMLALQSHCEMCINSHVQNAIKAGVTREELVEALGVAVLMGGGPSSAYAGIVLEAYDQFSAK</sequence>
<dbReference type="InterPro" id="IPR004675">
    <property type="entry name" value="AhpD_core"/>
</dbReference>
<dbReference type="Gene3D" id="1.20.1290.10">
    <property type="entry name" value="AhpD-like"/>
    <property type="match status" value="1"/>
</dbReference>
<evidence type="ECO:0000313" key="3">
    <source>
        <dbReference type="Proteomes" id="UP000006462"/>
    </source>
</evidence>
<keyword evidence="3" id="KW-1185">Reference proteome</keyword>
<gene>
    <name evidence="2" type="ORF">HMPREF7215_1649</name>
</gene>
<reference evidence="2 3" key="1">
    <citation type="submission" date="2009-12" db="EMBL/GenBank/DDBJ databases">
        <authorList>
            <person name="Shrivastava S."/>
            <person name="Madupu R."/>
            <person name="Durkin A.S."/>
            <person name="Torralba M."/>
            <person name="Methe B."/>
            <person name="Sutton G.G."/>
            <person name="Strausberg R.L."/>
            <person name="Nelson K.E."/>
        </authorList>
    </citation>
    <scope>NUCLEOTIDE SEQUENCE [LARGE SCALE GENOMIC DNA]</scope>
    <source>
        <strain evidence="2 3">W5455</strain>
    </source>
</reference>
<dbReference type="PANTHER" id="PTHR33930">
    <property type="entry name" value="ALKYL HYDROPEROXIDE REDUCTASE AHPD"/>
    <property type="match status" value="1"/>
</dbReference>
<protein>
    <submittedName>
        <fullName evidence="2">Alkylhydroperoxidase AhpD family core domain protein</fullName>
    </submittedName>
</protein>
<dbReference type="SUPFAM" id="SSF69118">
    <property type="entry name" value="AhpD-like"/>
    <property type="match status" value="1"/>
</dbReference>
<dbReference type="InterPro" id="IPR029032">
    <property type="entry name" value="AhpD-like"/>
</dbReference>
<evidence type="ECO:0000313" key="2">
    <source>
        <dbReference type="EMBL" id="EFB89940.1"/>
    </source>
</evidence>
<dbReference type="NCBIfam" id="TIGR00778">
    <property type="entry name" value="ahpD_dom"/>
    <property type="match status" value="1"/>
</dbReference>